<accession>A0A0C9RBG3</accession>
<name>A0A0C9RBG3_9HYME</name>
<evidence type="ECO:0000256" key="10">
    <source>
        <dbReference type="SAM" id="MobiDB-lite"/>
    </source>
</evidence>
<protein>
    <recommendedName>
        <fullName evidence="9">ATP synthase subunit b</fullName>
    </recommendedName>
</protein>
<reference evidence="13" key="2">
    <citation type="submission" date="2025-04" db="UniProtKB">
        <authorList>
            <consortium name="RefSeq"/>
        </authorList>
    </citation>
    <scope>IDENTIFICATION</scope>
    <source>
        <strain evidence="13">USDA-PBARC FA_bdor</strain>
        <tissue evidence="13">Whole organism</tissue>
    </source>
</reference>
<proteinExistence type="inferred from homology"/>
<dbReference type="GeneID" id="105265065"/>
<dbReference type="CTD" id="39143"/>
<dbReference type="OrthoDB" id="67388at2759"/>
<keyword evidence="2 9" id="KW-0813">Transport</keyword>
<evidence type="ECO:0000256" key="2">
    <source>
        <dbReference type="ARBA" id="ARBA00022448"/>
    </source>
</evidence>
<evidence type="ECO:0000313" key="11">
    <source>
        <dbReference type="EMBL" id="JAG73983.1"/>
    </source>
</evidence>
<feature type="region of interest" description="Disordered" evidence="10">
    <location>
        <begin position="21"/>
        <end position="41"/>
    </location>
</feature>
<evidence type="ECO:0000256" key="8">
    <source>
        <dbReference type="ARBA" id="ARBA00023136"/>
    </source>
</evidence>
<dbReference type="AlphaFoldDB" id="A0A0C9RBG3"/>
<keyword evidence="3 9" id="KW-0138">CF(0)</keyword>
<dbReference type="InterPro" id="IPR008688">
    <property type="entry name" value="ATP_synth_Bsub_B/MI25"/>
</dbReference>
<dbReference type="GO" id="GO:0005743">
    <property type="term" value="C:mitochondrial inner membrane"/>
    <property type="evidence" value="ECO:0007669"/>
    <property type="project" value="UniProtKB-SubCell"/>
</dbReference>
<dbReference type="RefSeq" id="XP_011300648.1">
    <property type="nucleotide sequence ID" value="XM_011302346.1"/>
</dbReference>
<comment type="subcellular location">
    <subcellularLocation>
        <location evidence="9">Mitochondrion</location>
    </subcellularLocation>
    <subcellularLocation>
        <location evidence="9">Mitochondrion inner membrane</location>
    </subcellularLocation>
</comment>
<dbReference type="KEGG" id="fas:105265065"/>
<evidence type="ECO:0000256" key="1">
    <source>
        <dbReference type="ARBA" id="ARBA00007479"/>
    </source>
</evidence>
<comment type="function">
    <text evidence="9">Subunit b, of the mitochondrial membrane ATP synthase complex (F(1)F(0) ATP synthase or Complex V) that produces ATP from ADP in the presence of a proton gradient across the membrane which is generated by electron transport complexes of the respiratory chain. ATP synthase complex consist of a soluble F(1) head domain - the catalytic core - and a membrane F(1) domain - the membrane proton channel. These two domains are linked by a central stalk rotating inside the F(1) region and a stationary peripheral stalk. During catalysis, ATP synthesis in the catalytic domain of F(1) is coupled via a rotary mechanism of the central stalk subunits to proton translocation. In vivo, can only synthesize ATP although its ATP hydrolase activity can be activated artificially in vitro. Part of the complex F(0) domain. Part of the complex F(0) domain and the peripheric stalk, which acts as a stator to hold the catalytic alpha(3)beta(3) subcomplex and subunit a/ATP6 static relative to the rotary elements.</text>
</comment>
<accession>A0A9R1T142</accession>
<dbReference type="InterPro" id="IPR013837">
    <property type="entry name" value="ATP_synth_F0_suB"/>
</dbReference>
<evidence type="ECO:0000256" key="7">
    <source>
        <dbReference type="ARBA" id="ARBA00023128"/>
    </source>
</evidence>
<keyword evidence="12" id="KW-1185">Reference proteome</keyword>
<gene>
    <name evidence="11" type="primary">ATPsyn-b_0</name>
    <name evidence="13" type="synonym">ATPsynB</name>
    <name evidence="11" type="ORF">g.36739</name>
</gene>
<dbReference type="Pfam" id="PF05405">
    <property type="entry name" value="Mt_ATP-synt_B"/>
    <property type="match status" value="1"/>
</dbReference>
<evidence type="ECO:0000256" key="5">
    <source>
        <dbReference type="ARBA" id="ARBA00022792"/>
    </source>
</evidence>
<evidence type="ECO:0000313" key="13">
    <source>
        <dbReference type="RefSeq" id="XP_011300648.1"/>
    </source>
</evidence>
<dbReference type="PANTHER" id="PTHR12733">
    <property type="entry name" value="MITOCHONDRIAL ATP SYNTHASE B CHAIN"/>
    <property type="match status" value="1"/>
</dbReference>
<dbReference type="Proteomes" id="UP000694866">
    <property type="component" value="Unplaced"/>
</dbReference>
<keyword evidence="6 9" id="KW-0406">Ion transport</keyword>
<dbReference type="PANTHER" id="PTHR12733:SF3">
    <property type="entry name" value="ATP SYNTHASE F(0) COMPLEX SUBUNIT B1, MITOCHONDRIAL"/>
    <property type="match status" value="1"/>
</dbReference>
<dbReference type="SUPFAM" id="SSF161060">
    <property type="entry name" value="ATP synthase B chain-like"/>
    <property type="match status" value="1"/>
</dbReference>
<evidence type="ECO:0000313" key="12">
    <source>
        <dbReference type="Proteomes" id="UP000694866"/>
    </source>
</evidence>
<evidence type="ECO:0000256" key="4">
    <source>
        <dbReference type="ARBA" id="ARBA00022781"/>
    </source>
</evidence>
<dbReference type="GO" id="GO:0045259">
    <property type="term" value="C:proton-transporting ATP synthase complex"/>
    <property type="evidence" value="ECO:0007669"/>
    <property type="project" value="UniProtKB-KW"/>
</dbReference>
<keyword evidence="4 9" id="KW-0375">Hydrogen ion transport</keyword>
<keyword evidence="5 9" id="KW-0999">Mitochondrion inner membrane</keyword>
<reference evidence="11" key="1">
    <citation type="submission" date="2015-01" db="EMBL/GenBank/DDBJ databases">
        <title>Transcriptome Assembly of Fopius arisanus.</title>
        <authorList>
            <person name="Geib S."/>
        </authorList>
    </citation>
    <scope>NUCLEOTIDE SEQUENCE</scope>
</reference>
<evidence type="ECO:0000256" key="6">
    <source>
        <dbReference type="ARBA" id="ARBA00023065"/>
    </source>
</evidence>
<keyword evidence="7 9" id="KW-0496">Mitochondrion</keyword>
<dbReference type="GO" id="GO:0046933">
    <property type="term" value="F:proton-transporting ATP synthase activity, rotational mechanism"/>
    <property type="evidence" value="ECO:0007669"/>
    <property type="project" value="TreeGrafter"/>
</dbReference>
<comment type="subunit">
    <text evidence="9">F-type ATPases have 2 components, CF(1) - the catalytic core - and CF(0) - the membrane proton channel. CF(1) and CF(0) have multiple subunits.</text>
</comment>
<dbReference type="Gene3D" id="1.20.5.2210">
    <property type="match status" value="1"/>
</dbReference>
<keyword evidence="8 9" id="KW-0472">Membrane</keyword>
<comment type="similarity">
    <text evidence="1 9">Belongs to the eukaryotic ATPase B chain family.</text>
</comment>
<dbReference type="EMBL" id="GBYB01004216">
    <property type="protein sequence ID" value="JAG73983.1"/>
    <property type="molecule type" value="Transcribed_RNA"/>
</dbReference>
<evidence type="ECO:0000256" key="9">
    <source>
        <dbReference type="RuleBase" id="RU368017"/>
    </source>
</evidence>
<sequence length="239" mass="27455">MFSRLALRNVATRLPALARVQSSAAAPPEPPKRLSRPIDPSPVRHGFIPEEWFQAFYNKTGYTGPYALFTGVTTYLVSKEFYVLEHEFYTGVSVFIMCVAIVKKFGPQVATWVDAKMDQEEANMNAGRKNEIVAHEKSIEHLKNEQWRTEAQALIMDAKKENIKIQLEAEYRERIHRVYSEVKKRLDYQLQIANVERRMAQKHMSEWIINNVLKAITPDQEKAALHQCIAELQGLAPKA</sequence>
<organism evidence="11">
    <name type="scientific">Fopius arisanus</name>
    <dbReference type="NCBI Taxonomy" id="64838"/>
    <lineage>
        <taxon>Eukaryota</taxon>
        <taxon>Metazoa</taxon>
        <taxon>Ecdysozoa</taxon>
        <taxon>Arthropoda</taxon>
        <taxon>Hexapoda</taxon>
        <taxon>Insecta</taxon>
        <taxon>Pterygota</taxon>
        <taxon>Neoptera</taxon>
        <taxon>Endopterygota</taxon>
        <taxon>Hymenoptera</taxon>
        <taxon>Apocrita</taxon>
        <taxon>Ichneumonoidea</taxon>
        <taxon>Braconidae</taxon>
        <taxon>Opiinae</taxon>
        <taxon>Fopius</taxon>
    </lineage>
</organism>
<evidence type="ECO:0000256" key="3">
    <source>
        <dbReference type="ARBA" id="ARBA00022547"/>
    </source>
</evidence>